<dbReference type="EMBL" id="VSWC01000184">
    <property type="protein sequence ID" value="KAA1067560.1"/>
    <property type="molecule type" value="Genomic_DNA"/>
</dbReference>
<organism evidence="1 2">
    <name type="scientific">Puccinia graminis f. sp. tritici</name>
    <dbReference type="NCBI Taxonomy" id="56615"/>
    <lineage>
        <taxon>Eukaryota</taxon>
        <taxon>Fungi</taxon>
        <taxon>Dikarya</taxon>
        <taxon>Basidiomycota</taxon>
        <taxon>Pucciniomycotina</taxon>
        <taxon>Pucciniomycetes</taxon>
        <taxon>Pucciniales</taxon>
        <taxon>Pucciniaceae</taxon>
        <taxon>Puccinia</taxon>
    </lineage>
</organism>
<keyword evidence="2" id="KW-1185">Reference proteome</keyword>
<gene>
    <name evidence="1" type="ORF">PGT21_009479</name>
</gene>
<dbReference type="AlphaFoldDB" id="A0A5B0LUR9"/>
<protein>
    <submittedName>
        <fullName evidence="1">Uncharacterized protein</fullName>
    </submittedName>
</protein>
<dbReference type="Proteomes" id="UP000324748">
    <property type="component" value="Unassembled WGS sequence"/>
</dbReference>
<proteinExistence type="predicted"/>
<comment type="caution">
    <text evidence="1">The sequence shown here is derived from an EMBL/GenBank/DDBJ whole genome shotgun (WGS) entry which is preliminary data.</text>
</comment>
<name>A0A5B0LUR9_PUCGR</name>
<evidence type="ECO:0000313" key="1">
    <source>
        <dbReference type="EMBL" id="KAA1067560.1"/>
    </source>
</evidence>
<sequence>MQCSNTYNQLTVLPPTHWDSTKLQLIVVPGTPGSNLYNSGYCSQYQAGHLFQEPWSTQAQYPYPHNSLTKSVHLQMPKGQTVYFQTPDFPGTPSSTIHYGGYPIQYQPGHLYQEPWSIQAQYPYPHISPTKSVSPTNTKEKSKLIQYPQRYHKGWGISN</sequence>
<evidence type="ECO:0000313" key="2">
    <source>
        <dbReference type="Proteomes" id="UP000324748"/>
    </source>
</evidence>
<reference evidence="1 2" key="1">
    <citation type="submission" date="2019-05" db="EMBL/GenBank/DDBJ databases">
        <title>Emergence of the Ug99 lineage of the wheat stem rust pathogen through somatic hybridization.</title>
        <authorList>
            <person name="Li F."/>
            <person name="Upadhyaya N.M."/>
            <person name="Sperschneider J."/>
            <person name="Matny O."/>
            <person name="Nguyen-Phuc H."/>
            <person name="Mago R."/>
            <person name="Raley C."/>
            <person name="Miller M.E."/>
            <person name="Silverstein K.A.T."/>
            <person name="Henningsen E."/>
            <person name="Hirsch C.D."/>
            <person name="Visser B."/>
            <person name="Pretorius Z.A."/>
            <person name="Steffenson B.J."/>
            <person name="Schwessinger B."/>
            <person name="Dodds P.N."/>
            <person name="Figueroa M."/>
        </authorList>
    </citation>
    <scope>NUCLEOTIDE SEQUENCE [LARGE SCALE GENOMIC DNA]</scope>
    <source>
        <strain evidence="1">21-0</strain>
    </source>
</reference>
<accession>A0A5B0LUR9</accession>